<sequence length="227" mass="25499">MEVLPNNPDSKDFVLGDVYFGYLVPTVLCGRSDAFRRDLCTFITEWLAVVFVSDIGGFLKEHPDFGLYSIGSFFQLRHFSKLLTASPKECVSDVWQILWGVWADILKTSVADGLDGASLIYSAACIYLMFYLYHCQVCTEIYPIPLSADTVDACLDVGSTILDRFNICTVADVFESMVRHHCIRICLHDGLQYIPQDRVGNPLSVTKKIKEKKSSSLSVYLDEPETP</sequence>
<dbReference type="EMBL" id="JAHBMH010000062">
    <property type="protein sequence ID" value="KAK1934772.1"/>
    <property type="molecule type" value="Genomic_DNA"/>
</dbReference>
<dbReference type="Proteomes" id="UP001195914">
    <property type="component" value="Unassembled WGS sequence"/>
</dbReference>
<accession>A0AAD9GAG2</accession>
<keyword evidence="2" id="KW-1185">Reference proteome</keyword>
<reference evidence="1" key="2">
    <citation type="submission" date="2021-05" db="EMBL/GenBank/DDBJ databases">
        <authorList>
            <person name="Pain A."/>
        </authorList>
    </citation>
    <scope>NUCLEOTIDE SEQUENCE</scope>
    <source>
        <strain evidence="1">1802A</strain>
    </source>
</reference>
<protein>
    <submittedName>
        <fullName evidence="1">Uncharacterized protein</fullName>
    </submittedName>
</protein>
<evidence type="ECO:0000313" key="1">
    <source>
        <dbReference type="EMBL" id="KAK1934772.1"/>
    </source>
</evidence>
<proteinExistence type="predicted"/>
<name>A0AAD9GAG2_BABDI</name>
<gene>
    <name evidence="1" type="ORF">X943_001236</name>
</gene>
<organism evidence="1 2">
    <name type="scientific">Babesia divergens</name>
    <dbReference type="NCBI Taxonomy" id="32595"/>
    <lineage>
        <taxon>Eukaryota</taxon>
        <taxon>Sar</taxon>
        <taxon>Alveolata</taxon>
        <taxon>Apicomplexa</taxon>
        <taxon>Aconoidasida</taxon>
        <taxon>Piroplasmida</taxon>
        <taxon>Babesiidae</taxon>
        <taxon>Babesia</taxon>
    </lineage>
</organism>
<evidence type="ECO:0000313" key="2">
    <source>
        <dbReference type="Proteomes" id="UP001195914"/>
    </source>
</evidence>
<reference evidence="1" key="1">
    <citation type="journal article" date="2014" name="Nucleic Acids Res.">
        <title>The evolutionary dynamics of variant antigen genes in Babesia reveal a history of genomic innovation underlying host-parasite interaction.</title>
        <authorList>
            <person name="Jackson A.P."/>
            <person name="Otto T.D."/>
            <person name="Darby A."/>
            <person name="Ramaprasad A."/>
            <person name="Xia D."/>
            <person name="Echaide I.E."/>
            <person name="Farber M."/>
            <person name="Gahlot S."/>
            <person name="Gamble J."/>
            <person name="Gupta D."/>
            <person name="Gupta Y."/>
            <person name="Jackson L."/>
            <person name="Malandrin L."/>
            <person name="Malas T.B."/>
            <person name="Moussa E."/>
            <person name="Nair M."/>
            <person name="Reid A.J."/>
            <person name="Sanders M."/>
            <person name="Sharma J."/>
            <person name="Tracey A."/>
            <person name="Quail M.A."/>
            <person name="Weir W."/>
            <person name="Wastling J.M."/>
            <person name="Hall N."/>
            <person name="Willadsen P."/>
            <person name="Lingelbach K."/>
            <person name="Shiels B."/>
            <person name="Tait A."/>
            <person name="Berriman M."/>
            <person name="Allred D.R."/>
            <person name="Pain A."/>
        </authorList>
    </citation>
    <scope>NUCLEOTIDE SEQUENCE</scope>
    <source>
        <strain evidence="1">1802A</strain>
    </source>
</reference>
<comment type="caution">
    <text evidence="1">The sequence shown here is derived from an EMBL/GenBank/DDBJ whole genome shotgun (WGS) entry which is preliminary data.</text>
</comment>
<dbReference type="InterPro" id="IPR019188">
    <property type="entry name" value="SNAPC1"/>
</dbReference>
<dbReference type="Pfam" id="PF09808">
    <property type="entry name" value="SNAPC1"/>
    <property type="match status" value="1"/>
</dbReference>
<dbReference type="AlphaFoldDB" id="A0AAD9GAG2"/>